<dbReference type="Proteomes" id="UP001155059">
    <property type="component" value="Unassembled WGS sequence"/>
</dbReference>
<keyword evidence="3" id="KW-0106">Calcium</keyword>
<dbReference type="SUPFAM" id="SSF51120">
    <property type="entry name" value="beta-Roll"/>
    <property type="match status" value="5"/>
</dbReference>
<evidence type="ECO:0000313" key="4">
    <source>
        <dbReference type="EMBL" id="MCK9801464.1"/>
    </source>
</evidence>
<keyword evidence="2" id="KW-0964">Secreted</keyword>
<accession>A0A9X1Z1F5</accession>
<evidence type="ECO:0000313" key="5">
    <source>
        <dbReference type="Proteomes" id="UP001155059"/>
    </source>
</evidence>
<name>A0A9X1Z1F5_9PSED</name>
<organism evidence="4 5">
    <name type="scientific">Pseudomonas morbosilactucae</name>
    <dbReference type="NCBI Taxonomy" id="2938197"/>
    <lineage>
        <taxon>Bacteria</taxon>
        <taxon>Pseudomonadati</taxon>
        <taxon>Pseudomonadota</taxon>
        <taxon>Gammaproteobacteria</taxon>
        <taxon>Pseudomonadales</taxon>
        <taxon>Pseudomonadaceae</taxon>
        <taxon>Pseudomonas</taxon>
    </lineage>
</organism>
<proteinExistence type="predicted"/>
<dbReference type="InterPro" id="IPR050557">
    <property type="entry name" value="RTX_toxin/Mannuronan_C5-epim"/>
</dbReference>
<evidence type="ECO:0000256" key="2">
    <source>
        <dbReference type="ARBA" id="ARBA00022525"/>
    </source>
</evidence>
<dbReference type="PRINTS" id="PR00313">
    <property type="entry name" value="CABNDNGRPT"/>
</dbReference>
<dbReference type="PANTHER" id="PTHR38340">
    <property type="entry name" value="S-LAYER PROTEIN"/>
    <property type="match status" value="1"/>
</dbReference>
<dbReference type="InterPro" id="IPR001343">
    <property type="entry name" value="Hemolysn_Ca-bd"/>
</dbReference>
<evidence type="ECO:0000256" key="1">
    <source>
        <dbReference type="ARBA" id="ARBA00004613"/>
    </source>
</evidence>
<reference evidence="4 5" key="2">
    <citation type="journal article" date="2023" name="Plant Pathol.">
        <title>Dismantling and reorganizing Pseudomonas marginalis sensu#lato.</title>
        <authorList>
            <person name="Sawada H."/>
            <person name="Fujikawa T."/>
            <person name="Satou M."/>
        </authorList>
    </citation>
    <scope>NUCLEOTIDE SEQUENCE [LARGE SCALE GENOMIC DNA]</scope>
    <source>
        <strain evidence="4 5">MAFF 302030</strain>
    </source>
</reference>
<gene>
    <name evidence="4" type="ORF">M1B34_28300</name>
</gene>
<dbReference type="AlphaFoldDB" id="A0A9X1Z1F5"/>
<comment type="caution">
    <text evidence="4">The sequence shown here is derived from an EMBL/GenBank/DDBJ whole genome shotgun (WGS) entry which is preliminary data.</text>
</comment>
<reference evidence="4 5" key="1">
    <citation type="journal article" date="2022" name="Int. J. Syst. Evol. Microbiol.">
        <title>Pseudomonas aegrilactucae sp. nov. and Pseudomonas morbosilactucae sp. nov., pathogens causing bacterial rot of lettuce in Japan.</title>
        <authorList>
            <person name="Sawada H."/>
            <person name="Fujikawa T."/>
            <person name="Satou M."/>
        </authorList>
    </citation>
    <scope>NUCLEOTIDE SEQUENCE [LARGE SCALE GENOMIC DNA]</scope>
    <source>
        <strain evidence="4 5">MAFF 302030</strain>
    </source>
</reference>
<dbReference type="Gene3D" id="2.150.10.10">
    <property type="entry name" value="Serralysin-like metalloprotease, C-terminal"/>
    <property type="match status" value="4"/>
</dbReference>
<protein>
    <recommendedName>
        <fullName evidence="6">Calcium-binding protein</fullName>
    </recommendedName>
</protein>
<dbReference type="EMBL" id="JALQCW010000086">
    <property type="protein sequence ID" value="MCK9801464.1"/>
    <property type="molecule type" value="Genomic_DNA"/>
</dbReference>
<dbReference type="InterPro" id="IPR011049">
    <property type="entry name" value="Serralysin-like_metalloprot_C"/>
</dbReference>
<dbReference type="Pfam" id="PF00353">
    <property type="entry name" value="HemolysinCabind"/>
    <property type="match status" value="6"/>
</dbReference>
<evidence type="ECO:0000256" key="3">
    <source>
        <dbReference type="ARBA" id="ARBA00022837"/>
    </source>
</evidence>
<dbReference type="PANTHER" id="PTHR38340:SF1">
    <property type="entry name" value="S-LAYER PROTEIN"/>
    <property type="match status" value="1"/>
</dbReference>
<comment type="subcellular location">
    <subcellularLocation>
        <location evidence="1">Secreted</location>
    </subcellularLocation>
</comment>
<dbReference type="GO" id="GO:0005509">
    <property type="term" value="F:calcium ion binding"/>
    <property type="evidence" value="ECO:0007669"/>
    <property type="project" value="InterPro"/>
</dbReference>
<dbReference type="GO" id="GO:0005576">
    <property type="term" value="C:extracellular region"/>
    <property type="evidence" value="ECO:0007669"/>
    <property type="project" value="UniProtKB-SubCell"/>
</dbReference>
<sequence length="627" mass="63483">MATITLSSSFDFTQPQDWDWVISDSSPTFITITDGVHEQTFTGSFTFGANDSVSGTATGSTYSVNGNLVYTITGMSKSAATLADFATTLGDTQATYAYVLSGNDTFIGSDGDDVLLGYAGNDVFDGGDGADTLRGGVGNDTYTVDGADTVIEEAGEGIDLIRSSQDYQLGANLENLTLIGSGNIEGKGNSLANVITGNSGNNKLDGVGGADTLIGGAGDDQYVVDLTSSNALEDKIVELAGEGIDTLTLTSIYSNTRLTTLTLAANLENLDARDTGSLKLNLTGNAANNIIQGNDADNTIDGGLGADTLAGGLGNDTYLVDNAGDLIEEDVGEGDDTVRVGIATAGGVYTLGANLEKAILTSTVAFDLTGNDLANTLTGNGAANRIDGGAGADLMIGGAGNDTYVVDDIGDSITDSAGIDTVETSLNYTLADKPTLENIRLTGNQSSIATGNALANVLDGSQSSASNLLFGGKGNDTYIIGSGDGIVEGLNEGTDLVQATVSYSLGSYLENLTLIGSDNIDGTGNELKNIITGNQGNNVLDGGSAVDSLIGGAGDDTYVVDLLAKGGGSSATVALEDSITEKVGEGTDSLKLRADGLFGFSGLAALTLGANLENLDATRHRHPGPST</sequence>
<dbReference type="RefSeq" id="WP_268266866.1">
    <property type="nucleotide sequence ID" value="NZ_JALQCW010000086.1"/>
</dbReference>
<evidence type="ECO:0008006" key="6">
    <source>
        <dbReference type="Google" id="ProtNLM"/>
    </source>
</evidence>